<dbReference type="InterPro" id="IPR007433">
    <property type="entry name" value="DUF481"/>
</dbReference>
<keyword evidence="3" id="KW-1185">Reference proteome</keyword>
<proteinExistence type="predicted"/>
<accession>A0ABU3W0X4</accession>
<dbReference type="EMBL" id="JAWIIJ010000011">
    <property type="protein sequence ID" value="MDV2080156.1"/>
    <property type="molecule type" value="Genomic_DNA"/>
</dbReference>
<protein>
    <submittedName>
        <fullName evidence="2">DUF481 domain-containing protein</fullName>
    </submittedName>
</protein>
<keyword evidence="1" id="KW-0732">Signal</keyword>
<dbReference type="RefSeq" id="WP_316974593.1">
    <property type="nucleotide sequence ID" value="NZ_JAWIIJ010000011.1"/>
</dbReference>
<dbReference type="Pfam" id="PF04338">
    <property type="entry name" value="DUF481"/>
    <property type="match status" value="1"/>
</dbReference>
<feature type="chain" id="PRO_5046511314" evidence="1">
    <location>
        <begin position="20"/>
        <end position="243"/>
    </location>
</feature>
<dbReference type="Proteomes" id="UP001269819">
    <property type="component" value="Unassembled WGS sequence"/>
</dbReference>
<evidence type="ECO:0000313" key="2">
    <source>
        <dbReference type="EMBL" id="MDV2080156.1"/>
    </source>
</evidence>
<comment type="caution">
    <text evidence="2">The sequence shown here is derived from an EMBL/GenBank/DDBJ whole genome shotgun (WGS) entry which is preliminary data.</text>
</comment>
<gene>
    <name evidence="2" type="ORF">RYS15_15830</name>
</gene>
<organism evidence="2 3">
    <name type="scientific">Marinobacter xestospongiae</name>
    <dbReference type="NCBI Taxonomy" id="994319"/>
    <lineage>
        <taxon>Bacteria</taxon>
        <taxon>Pseudomonadati</taxon>
        <taxon>Pseudomonadota</taxon>
        <taxon>Gammaproteobacteria</taxon>
        <taxon>Pseudomonadales</taxon>
        <taxon>Marinobacteraceae</taxon>
        <taxon>Marinobacter</taxon>
    </lineage>
</organism>
<name>A0ABU3W0X4_9GAMM</name>
<reference evidence="2 3" key="1">
    <citation type="submission" date="2023-10" db="EMBL/GenBank/DDBJ databases">
        <title>Characteristics and mechanism of a salt-tolerant marine origin heterotrophic nitrifying- aerobic denitrifying bacteria Marinobacter xestospongiae HN1.</title>
        <authorList>
            <person name="Qi R."/>
        </authorList>
    </citation>
    <scope>NUCLEOTIDE SEQUENCE [LARGE SCALE GENOMIC DNA]</scope>
    <source>
        <strain evidence="2 3">HN1</strain>
    </source>
</reference>
<feature type="signal peptide" evidence="1">
    <location>
        <begin position="1"/>
        <end position="19"/>
    </location>
</feature>
<evidence type="ECO:0000313" key="3">
    <source>
        <dbReference type="Proteomes" id="UP001269819"/>
    </source>
</evidence>
<evidence type="ECO:0000256" key="1">
    <source>
        <dbReference type="SAM" id="SignalP"/>
    </source>
</evidence>
<sequence length="243" mass="26795">MQRLASTLILMACASGAGAVTNQEDWGGEAELGVLVTSGNTEETNINTRVALVNDVPGWRNQLKLASLYSKADGETTSEEYRASAQTDYKFSERQFWFLRGSYEDDRFSGYDFESSLTSGYGHRLWQQGERSFLELSAGGGYRFNRFDEPDDDGEREEKEAIARLSGRLDYSLSETALVRQALSTEVGLDDGNTVSESETSLQAAINGSLSMKLAFRLKHLSEPPGDSENVDTETAVSLLYGF</sequence>